<dbReference type="PANTHER" id="PTHR11228:SF27">
    <property type="entry name" value="GLYCYL-RADICAL ENZYME ACTIVATING ENZYME MJ1227-RELATED"/>
    <property type="match status" value="1"/>
</dbReference>
<evidence type="ECO:0000256" key="4">
    <source>
        <dbReference type="ARBA" id="ARBA00023014"/>
    </source>
</evidence>
<feature type="domain" description="Radical SAM core" evidence="5">
    <location>
        <begin position="13"/>
        <end position="226"/>
    </location>
</feature>
<protein>
    <submittedName>
        <fullName evidence="6">Pyruvate formate lyase activating enzyme</fullName>
    </submittedName>
</protein>
<dbReference type="InterPro" id="IPR013785">
    <property type="entry name" value="Aldolase_TIM"/>
</dbReference>
<dbReference type="Proteomes" id="UP000324781">
    <property type="component" value="Unassembled WGS sequence"/>
</dbReference>
<reference evidence="6 7" key="1">
    <citation type="submission" date="2016-11" db="EMBL/GenBank/DDBJ databases">
        <authorList>
            <person name="Varghese N."/>
            <person name="Submissions S."/>
        </authorList>
    </citation>
    <scope>NUCLEOTIDE SEQUENCE [LARGE SCALE GENOMIC DNA]</scope>
    <source>
        <strain evidence="6 7">DSM 19027</strain>
    </source>
</reference>
<evidence type="ECO:0000256" key="1">
    <source>
        <dbReference type="ARBA" id="ARBA00022691"/>
    </source>
</evidence>
<name>A0A1M6H8W3_9FIRM</name>
<dbReference type="SFLD" id="SFLDG01094">
    <property type="entry name" value="Uncharacterised_Radical_SAM_Su"/>
    <property type="match status" value="1"/>
</dbReference>
<dbReference type="PANTHER" id="PTHR11228">
    <property type="entry name" value="RADICAL SAM DOMAIN PROTEIN"/>
    <property type="match status" value="1"/>
</dbReference>
<dbReference type="CDD" id="cd01335">
    <property type="entry name" value="Radical_SAM"/>
    <property type="match status" value="1"/>
</dbReference>
<dbReference type="AlphaFoldDB" id="A0A1M6H8W3"/>
<keyword evidence="6" id="KW-0670">Pyruvate</keyword>
<evidence type="ECO:0000313" key="7">
    <source>
        <dbReference type="Proteomes" id="UP000324781"/>
    </source>
</evidence>
<dbReference type="GO" id="GO:0016829">
    <property type="term" value="F:lyase activity"/>
    <property type="evidence" value="ECO:0007669"/>
    <property type="project" value="UniProtKB-KW"/>
</dbReference>
<proteinExistence type="predicted"/>
<dbReference type="PROSITE" id="PS51918">
    <property type="entry name" value="RADICAL_SAM"/>
    <property type="match status" value="1"/>
</dbReference>
<keyword evidence="3" id="KW-0408">Iron</keyword>
<keyword evidence="2" id="KW-0479">Metal-binding</keyword>
<dbReference type="GO" id="GO:0046872">
    <property type="term" value="F:metal ion binding"/>
    <property type="evidence" value="ECO:0007669"/>
    <property type="project" value="UniProtKB-KW"/>
</dbReference>
<dbReference type="SFLD" id="SFLDS00029">
    <property type="entry name" value="Radical_SAM"/>
    <property type="match status" value="2"/>
</dbReference>
<keyword evidence="4" id="KW-0411">Iron-sulfur</keyword>
<dbReference type="EMBL" id="FQZP01000030">
    <property type="protein sequence ID" value="SHJ18637.1"/>
    <property type="molecule type" value="Genomic_DNA"/>
</dbReference>
<dbReference type="SUPFAM" id="SSF102114">
    <property type="entry name" value="Radical SAM enzymes"/>
    <property type="match status" value="1"/>
</dbReference>
<dbReference type="Pfam" id="PF04055">
    <property type="entry name" value="Radical_SAM"/>
    <property type="match status" value="1"/>
</dbReference>
<organism evidence="6 7">
    <name type="scientific">Thermoclostridium caenicola</name>
    <dbReference type="NCBI Taxonomy" id="659425"/>
    <lineage>
        <taxon>Bacteria</taxon>
        <taxon>Bacillati</taxon>
        <taxon>Bacillota</taxon>
        <taxon>Clostridia</taxon>
        <taxon>Eubacteriales</taxon>
        <taxon>Oscillospiraceae</taxon>
        <taxon>Thermoclostridium</taxon>
    </lineage>
</organism>
<accession>A0A1M6H8W3</accession>
<dbReference type="Gene3D" id="3.20.20.70">
    <property type="entry name" value="Aldolase class I"/>
    <property type="match status" value="1"/>
</dbReference>
<keyword evidence="6" id="KW-0456">Lyase</keyword>
<dbReference type="GO" id="GO:0051536">
    <property type="term" value="F:iron-sulfur cluster binding"/>
    <property type="evidence" value="ECO:0007669"/>
    <property type="project" value="UniProtKB-KW"/>
</dbReference>
<dbReference type="InterPro" id="IPR012840">
    <property type="entry name" value="NrdG2"/>
</dbReference>
<sequence length="232" mass="26149">MKIAGLQKNSLVDYPEKLAAVVFTQGCNMNCGYCHNRCLIGSGESGGISEEEVFAFLERRRGLLDAVVISGGEPTLQKDLHRFVRRARDMGFLIKLDTNGTNPDVLETLIQDKLLDYVAMDIKAPFCKYRQVCCSPVNVEDLQHSIEILQRGSVDYEFRTTYTPQLEQGDLLDIAALIRGARKYVLQQYREVDPSSGRYTGRVEKRSLSSSVRTHIADKVAHMQLRGEFLLV</sequence>
<keyword evidence="1" id="KW-0949">S-adenosyl-L-methionine</keyword>
<evidence type="ECO:0000256" key="3">
    <source>
        <dbReference type="ARBA" id="ARBA00023004"/>
    </source>
</evidence>
<dbReference type="RefSeq" id="WP_188118456.1">
    <property type="nucleotide sequence ID" value="NZ_FQZP01000030.1"/>
</dbReference>
<evidence type="ECO:0000259" key="5">
    <source>
        <dbReference type="PROSITE" id="PS51918"/>
    </source>
</evidence>
<evidence type="ECO:0000313" key="6">
    <source>
        <dbReference type="EMBL" id="SHJ18637.1"/>
    </source>
</evidence>
<dbReference type="SFLD" id="SFLDG01067">
    <property type="entry name" value="SPASM/twitch_domain_containing"/>
    <property type="match status" value="1"/>
</dbReference>
<dbReference type="InterPro" id="IPR050377">
    <property type="entry name" value="Radical_SAM_PqqE_MftC-like"/>
</dbReference>
<evidence type="ECO:0000256" key="2">
    <source>
        <dbReference type="ARBA" id="ARBA00022723"/>
    </source>
</evidence>
<dbReference type="NCBIfam" id="TIGR02495">
    <property type="entry name" value="NrdG2"/>
    <property type="match status" value="1"/>
</dbReference>
<dbReference type="InterPro" id="IPR058240">
    <property type="entry name" value="rSAM_sf"/>
</dbReference>
<gene>
    <name evidence="6" type="ORF">SAMN05444373_103021</name>
</gene>
<keyword evidence="7" id="KW-1185">Reference proteome</keyword>
<dbReference type="InterPro" id="IPR007197">
    <property type="entry name" value="rSAM"/>
</dbReference>